<dbReference type="AlphaFoldDB" id="A0A1G7S9U3"/>
<proteinExistence type="predicted"/>
<dbReference type="Proteomes" id="UP000323502">
    <property type="component" value="Unassembled WGS sequence"/>
</dbReference>
<keyword evidence="1" id="KW-1133">Transmembrane helix</keyword>
<gene>
    <name evidence="2" type="ORF">GQR91_13945</name>
    <name evidence="3" type="ORF">SAMN05216557_1225</name>
</gene>
<dbReference type="Proteomes" id="UP000436801">
    <property type="component" value="Unassembled WGS sequence"/>
</dbReference>
<dbReference type="EMBL" id="WSUT01000005">
    <property type="protein sequence ID" value="MWC44738.1"/>
    <property type="molecule type" value="Genomic_DNA"/>
</dbReference>
<feature type="transmembrane region" description="Helical" evidence="1">
    <location>
        <begin position="63"/>
        <end position="84"/>
    </location>
</feature>
<keyword evidence="1" id="KW-0472">Membrane</keyword>
<evidence type="ECO:0008006" key="6">
    <source>
        <dbReference type="Google" id="ProtNLM"/>
    </source>
</evidence>
<evidence type="ECO:0000256" key="1">
    <source>
        <dbReference type="SAM" id="Phobius"/>
    </source>
</evidence>
<organism evidence="3 4">
    <name type="scientific">Sphingomonas carotinifaciens</name>
    <dbReference type="NCBI Taxonomy" id="1166323"/>
    <lineage>
        <taxon>Bacteria</taxon>
        <taxon>Pseudomonadati</taxon>
        <taxon>Pseudomonadota</taxon>
        <taxon>Alphaproteobacteria</taxon>
        <taxon>Sphingomonadales</taxon>
        <taxon>Sphingomonadaceae</taxon>
        <taxon>Sphingomonas</taxon>
    </lineage>
</organism>
<dbReference type="OrthoDB" id="7584962at2"/>
<dbReference type="RefSeq" id="WP_149683667.1">
    <property type="nucleotide sequence ID" value="NZ_FNBI01000022.1"/>
</dbReference>
<protein>
    <recommendedName>
        <fullName evidence="6">DUF3325 family protein</fullName>
    </recommendedName>
</protein>
<dbReference type="EMBL" id="FNBI01000022">
    <property type="protein sequence ID" value="SDG19815.1"/>
    <property type="molecule type" value="Genomic_DNA"/>
</dbReference>
<feature type="transmembrane region" description="Helical" evidence="1">
    <location>
        <begin position="37"/>
        <end position="56"/>
    </location>
</feature>
<accession>A0A1G7S9U3</accession>
<evidence type="ECO:0000313" key="4">
    <source>
        <dbReference type="Proteomes" id="UP000323502"/>
    </source>
</evidence>
<name>A0A1G7S9U3_9SPHN</name>
<evidence type="ECO:0000313" key="3">
    <source>
        <dbReference type="EMBL" id="SDG19815.1"/>
    </source>
</evidence>
<reference evidence="2 5" key="2">
    <citation type="submission" date="2019-12" db="EMBL/GenBank/DDBJ databases">
        <authorList>
            <person name="Zheng J."/>
        </authorList>
    </citation>
    <scope>NUCLEOTIDE SEQUENCE [LARGE SCALE GENOMIC DNA]</scope>
    <source>
        <strain evidence="2 5">DSM 27347</strain>
    </source>
</reference>
<keyword evidence="1" id="KW-0812">Transmembrane</keyword>
<evidence type="ECO:0000313" key="5">
    <source>
        <dbReference type="Proteomes" id="UP000436801"/>
    </source>
</evidence>
<evidence type="ECO:0000313" key="2">
    <source>
        <dbReference type="EMBL" id="MWC44738.1"/>
    </source>
</evidence>
<keyword evidence="4" id="KW-1185">Reference proteome</keyword>
<sequence>MIAAWAAALALLGGALCLYLAAPHQALLMGVVRVRRWLRATGGVLLTVALLLLLTMQGPATAVFTWATGAMLVWSLVPVAIRWWRFRREVMK</sequence>
<reference evidence="3 4" key="1">
    <citation type="submission" date="2016-10" db="EMBL/GenBank/DDBJ databases">
        <authorList>
            <person name="Varghese N."/>
            <person name="Submissions S."/>
        </authorList>
    </citation>
    <scope>NUCLEOTIDE SEQUENCE [LARGE SCALE GENOMIC DNA]</scope>
    <source>
        <strain evidence="3 4">S7-754</strain>
    </source>
</reference>